<evidence type="ECO:0000256" key="2">
    <source>
        <dbReference type="ARBA" id="ARBA00022679"/>
    </source>
</evidence>
<evidence type="ECO:0000256" key="3">
    <source>
        <dbReference type="ARBA" id="ARBA00024356"/>
    </source>
</evidence>
<dbReference type="Gene3D" id="2.115.10.20">
    <property type="entry name" value="Glycosyl hydrolase domain, family 43"/>
    <property type="match status" value="1"/>
</dbReference>
<dbReference type="PANTHER" id="PTHR34106:SF5">
    <property type="entry name" value="GLYCOSIDASE"/>
    <property type="match status" value="1"/>
</dbReference>
<dbReference type="RefSeq" id="WP_139002239.1">
    <property type="nucleotide sequence ID" value="NZ_BAABAV010000002.1"/>
</dbReference>
<dbReference type="Proteomes" id="UP001500027">
    <property type="component" value="Unassembled WGS sequence"/>
</dbReference>
<dbReference type="EMBL" id="BAABAV010000002">
    <property type="protein sequence ID" value="GAA4269851.1"/>
    <property type="molecule type" value="Genomic_DNA"/>
</dbReference>
<dbReference type="InterPro" id="IPR023296">
    <property type="entry name" value="Glyco_hydro_beta-prop_sf"/>
</dbReference>
<organism evidence="4 5">
    <name type="scientific">Hyunsoonleella aestuarii</name>
    <dbReference type="NCBI Taxonomy" id="912802"/>
    <lineage>
        <taxon>Bacteria</taxon>
        <taxon>Pseudomonadati</taxon>
        <taxon>Bacteroidota</taxon>
        <taxon>Flavobacteriia</taxon>
        <taxon>Flavobacteriales</taxon>
        <taxon>Flavobacteriaceae</taxon>
    </lineage>
</organism>
<evidence type="ECO:0000313" key="5">
    <source>
        <dbReference type="Proteomes" id="UP001500027"/>
    </source>
</evidence>
<dbReference type="GO" id="GO:0016787">
    <property type="term" value="F:hydrolase activity"/>
    <property type="evidence" value="ECO:0007669"/>
    <property type="project" value="UniProtKB-KW"/>
</dbReference>
<name>A0ABP8EC96_9FLAO</name>
<dbReference type="Pfam" id="PF04041">
    <property type="entry name" value="Glyco_hydro_130"/>
    <property type="match status" value="1"/>
</dbReference>
<comment type="caution">
    <text evidence="4">The sequence shown here is derived from an EMBL/GenBank/DDBJ whole genome shotgun (WGS) entry which is preliminary data.</text>
</comment>
<proteinExistence type="inferred from homology"/>
<comment type="similarity">
    <text evidence="3">Belongs to the glycosyl hydrolase 130 family.</text>
</comment>
<accession>A0ABP8EC96</accession>
<dbReference type="PANTHER" id="PTHR34106">
    <property type="entry name" value="GLYCOSIDASE"/>
    <property type="match status" value="1"/>
</dbReference>
<protein>
    <submittedName>
        <fullName evidence="4">Glycoside hydrolase family 130 protein</fullName>
    </submittedName>
</protein>
<keyword evidence="5" id="KW-1185">Reference proteome</keyword>
<dbReference type="PIRSF" id="PIRSF016202">
    <property type="entry name" value="PH1107"/>
    <property type="match status" value="1"/>
</dbReference>
<dbReference type="PROSITE" id="PS51257">
    <property type="entry name" value="PROKAR_LIPOPROTEIN"/>
    <property type="match status" value="1"/>
</dbReference>
<dbReference type="InterPro" id="IPR007184">
    <property type="entry name" value="Mannoside_phosphorylase"/>
</dbReference>
<dbReference type="SUPFAM" id="SSF75005">
    <property type="entry name" value="Arabinanase/levansucrase/invertase"/>
    <property type="match status" value="1"/>
</dbReference>
<evidence type="ECO:0000313" key="4">
    <source>
        <dbReference type="EMBL" id="GAA4269851.1"/>
    </source>
</evidence>
<dbReference type="CDD" id="cd18610">
    <property type="entry name" value="GH130_BT3780-like"/>
    <property type="match status" value="1"/>
</dbReference>
<keyword evidence="1" id="KW-0328">Glycosyltransferase</keyword>
<keyword evidence="2" id="KW-0808">Transferase</keyword>
<keyword evidence="4" id="KW-0378">Hydrolase</keyword>
<gene>
    <name evidence="4" type="ORF">GCM10022257_19520</name>
</gene>
<sequence length="380" mass="43761">MKIFQYAILSLLLLGCEAKIKTQSEDLKSWAFPYFEKVDSLNPILSPTPDLKFLDPITNHTVHWEERNVLNPTAIVKNNKIYLLYRAQDSLGTSRIGMAISEDGLHFKKMTEPIFFPDADSMKVYEWNYKKDKTEQTNSEECYFCYFDGVEDPRIVESEAGDYFMTYTSYDGKTARLSIASSKDLLTWQKHGLVLKNEKYKNTWSKAGAIVSELVGNKIIAKKINEKYWMYFGDTNIFMAYSDDLINWEVAENSESKKLISVLHPRMGYFDSRLVEPGPFALLTDNGILLIYNGSNAENYSDTSLPKFTYAAGQALFDKNKPYKLIDRTNKFFIHPDKEYEKVGEVNEVCFVEGLVYFKGNWFLYYGTADSKIGVAVYKN</sequence>
<reference evidence="5" key="1">
    <citation type="journal article" date="2019" name="Int. J. Syst. Evol. Microbiol.">
        <title>The Global Catalogue of Microorganisms (GCM) 10K type strain sequencing project: providing services to taxonomists for standard genome sequencing and annotation.</title>
        <authorList>
            <consortium name="The Broad Institute Genomics Platform"/>
            <consortium name="The Broad Institute Genome Sequencing Center for Infectious Disease"/>
            <person name="Wu L."/>
            <person name="Ma J."/>
        </authorList>
    </citation>
    <scope>NUCLEOTIDE SEQUENCE [LARGE SCALE GENOMIC DNA]</scope>
    <source>
        <strain evidence="5">JCM 17452</strain>
    </source>
</reference>
<evidence type="ECO:0000256" key="1">
    <source>
        <dbReference type="ARBA" id="ARBA00022676"/>
    </source>
</evidence>